<organism evidence="1 2">
    <name type="scientific">Flavobacterium tibetense</name>
    <dbReference type="NCBI Taxonomy" id="2233533"/>
    <lineage>
        <taxon>Bacteria</taxon>
        <taxon>Pseudomonadati</taxon>
        <taxon>Bacteroidota</taxon>
        <taxon>Flavobacteriia</taxon>
        <taxon>Flavobacteriales</taxon>
        <taxon>Flavobacteriaceae</taxon>
        <taxon>Flavobacterium</taxon>
    </lineage>
</organism>
<dbReference type="RefSeq" id="WP_113987669.1">
    <property type="nucleotide sequence ID" value="NZ_QLST01000001.1"/>
</dbReference>
<name>A0A365P5T6_9FLAO</name>
<accession>A0A365P5T6</accession>
<proteinExistence type="predicted"/>
<evidence type="ECO:0000313" key="2">
    <source>
        <dbReference type="Proteomes" id="UP000253319"/>
    </source>
</evidence>
<evidence type="ECO:0000313" key="1">
    <source>
        <dbReference type="EMBL" id="RBA29787.1"/>
    </source>
</evidence>
<reference evidence="1 2" key="1">
    <citation type="submission" date="2018-06" db="EMBL/GenBank/DDBJ databases">
        <title>Flavobacterium tibetense sp. nov., isolated from a wetland YonghuCo on Tibetan Plateau.</title>
        <authorList>
            <person name="Xing P."/>
            <person name="Phurbu D."/>
            <person name="Lu H."/>
        </authorList>
    </citation>
    <scope>NUCLEOTIDE SEQUENCE [LARGE SCALE GENOMIC DNA]</scope>
    <source>
        <strain evidence="1 2">YH5</strain>
    </source>
</reference>
<dbReference type="AlphaFoldDB" id="A0A365P5T6"/>
<sequence>MSKIFLYIFFIYSIFSFGQNENLNQIYVDWENPKNFEKYNVKKVTVYSKEIKKNGKIKRDSLLLAKYEYDKSKDMIKGINHYLIVMFHRGESQLKFYNFKNQYFSDSLIVKKENKEIPKVTKDKIVNNSFVELYKYDNLNRLISDKKYSEENEYNLSKKDTTAHYRSISYPKTTEYEYDFKSRLIKQYITRDSSEYYINLKNYNSISESKNCSYCEEKYLDQERKYDDSNLLEWTTYTYKKEKHTKRNYFYDENQNLGKQIDSTGWYLGKPSLSSIKEIRYDDNIKIEIQTNFNDDSYFKKETKKFDNNQLVYELLEAKYPEYNVETTLTYSRNSIKKTTNRFKNGITVEEYLFNKNGLLIEQKTYLSEILIEYKKYYYE</sequence>
<dbReference type="Proteomes" id="UP000253319">
    <property type="component" value="Unassembled WGS sequence"/>
</dbReference>
<protein>
    <submittedName>
        <fullName evidence="1">Uncharacterized protein</fullName>
    </submittedName>
</protein>
<gene>
    <name evidence="1" type="ORF">DPN68_00720</name>
</gene>
<comment type="caution">
    <text evidence="1">The sequence shown here is derived from an EMBL/GenBank/DDBJ whole genome shotgun (WGS) entry which is preliminary data.</text>
</comment>
<keyword evidence="2" id="KW-1185">Reference proteome</keyword>
<dbReference type="EMBL" id="QLST01000001">
    <property type="protein sequence ID" value="RBA29787.1"/>
    <property type="molecule type" value="Genomic_DNA"/>
</dbReference>
<dbReference type="OrthoDB" id="1319648at2"/>